<comment type="subcellular location">
    <subcellularLocation>
        <location evidence="1">Cell membrane</location>
        <topology evidence="1">Multi-pass membrane protein</topology>
    </subcellularLocation>
</comment>
<evidence type="ECO:0000259" key="13">
    <source>
        <dbReference type="PROSITE" id="PS50885"/>
    </source>
</evidence>
<dbReference type="RefSeq" id="WP_377327660.1">
    <property type="nucleotide sequence ID" value="NZ_JBHUMZ010000013.1"/>
</dbReference>
<keyword evidence="2" id="KW-1003">Cell membrane</keyword>
<dbReference type="Pfam" id="PF00015">
    <property type="entry name" value="MCPsignal"/>
    <property type="match status" value="1"/>
</dbReference>
<reference evidence="15" key="1">
    <citation type="journal article" date="2019" name="Int. J. Syst. Evol. Microbiol.">
        <title>The Global Catalogue of Microorganisms (GCM) 10K type strain sequencing project: providing services to taxonomists for standard genome sequencing and annotation.</title>
        <authorList>
            <consortium name="The Broad Institute Genomics Platform"/>
            <consortium name="The Broad Institute Genome Sequencing Center for Infectious Disease"/>
            <person name="Wu L."/>
            <person name="Ma J."/>
        </authorList>
    </citation>
    <scope>NUCLEOTIDE SEQUENCE [LARGE SCALE GENOMIC DNA]</scope>
    <source>
        <strain evidence="15">TISTR 1571</strain>
    </source>
</reference>
<dbReference type="Pfam" id="PF00672">
    <property type="entry name" value="HAMP"/>
    <property type="match status" value="1"/>
</dbReference>
<keyword evidence="10" id="KW-0175">Coiled coil</keyword>
<dbReference type="PROSITE" id="PS50111">
    <property type="entry name" value="CHEMOTAXIS_TRANSDUC_2"/>
    <property type="match status" value="1"/>
</dbReference>
<feature type="transmembrane region" description="Helical" evidence="11">
    <location>
        <begin position="213"/>
        <end position="235"/>
    </location>
</feature>
<gene>
    <name evidence="14" type="ORF">ACFSW4_04290</name>
</gene>
<evidence type="ECO:0000256" key="3">
    <source>
        <dbReference type="ARBA" id="ARBA00022500"/>
    </source>
</evidence>
<comment type="caution">
    <text evidence="14">The sequence shown here is derived from an EMBL/GenBank/DDBJ whole genome shotgun (WGS) entry which is preliminary data.</text>
</comment>
<evidence type="ECO:0000256" key="11">
    <source>
        <dbReference type="SAM" id="Phobius"/>
    </source>
</evidence>
<evidence type="ECO:0000259" key="12">
    <source>
        <dbReference type="PROSITE" id="PS50111"/>
    </source>
</evidence>
<dbReference type="CDD" id="cd11386">
    <property type="entry name" value="MCP_signal"/>
    <property type="match status" value="1"/>
</dbReference>
<dbReference type="PANTHER" id="PTHR32089:SF112">
    <property type="entry name" value="LYSOZYME-LIKE PROTEIN-RELATED"/>
    <property type="match status" value="1"/>
</dbReference>
<evidence type="ECO:0000256" key="6">
    <source>
        <dbReference type="ARBA" id="ARBA00023136"/>
    </source>
</evidence>
<evidence type="ECO:0000256" key="1">
    <source>
        <dbReference type="ARBA" id="ARBA00004651"/>
    </source>
</evidence>
<dbReference type="SMART" id="SM00283">
    <property type="entry name" value="MA"/>
    <property type="match status" value="1"/>
</dbReference>
<evidence type="ECO:0000256" key="10">
    <source>
        <dbReference type="SAM" id="Coils"/>
    </source>
</evidence>
<keyword evidence="7 9" id="KW-0807">Transducer</keyword>
<keyword evidence="6 11" id="KW-0472">Membrane</keyword>
<evidence type="ECO:0000256" key="2">
    <source>
        <dbReference type="ARBA" id="ARBA00022475"/>
    </source>
</evidence>
<dbReference type="Proteomes" id="UP001597452">
    <property type="component" value="Unassembled WGS sequence"/>
</dbReference>
<evidence type="ECO:0000256" key="4">
    <source>
        <dbReference type="ARBA" id="ARBA00022692"/>
    </source>
</evidence>
<protein>
    <submittedName>
        <fullName evidence="14">Methyl-accepting chemotaxis protein</fullName>
    </submittedName>
</protein>
<dbReference type="Gene3D" id="1.10.287.950">
    <property type="entry name" value="Methyl-accepting chemotaxis protein"/>
    <property type="match status" value="1"/>
</dbReference>
<dbReference type="EMBL" id="JBHUMZ010000013">
    <property type="protein sequence ID" value="MFD2638086.1"/>
    <property type="molecule type" value="Genomic_DNA"/>
</dbReference>
<evidence type="ECO:0000256" key="8">
    <source>
        <dbReference type="ARBA" id="ARBA00029447"/>
    </source>
</evidence>
<dbReference type="PANTHER" id="PTHR32089">
    <property type="entry name" value="METHYL-ACCEPTING CHEMOTAXIS PROTEIN MCPB"/>
    <property type="match status" value="1"/>
</dbReference>
<evidence type="ECO:0000313" key="15">
    <source>
        <dbReference type="Proteomes" id="UP001597452"/>
    </source>
</evidence>
<dbReference type="SUPFAM" id="SSF103190">
    <property type="entry name" value="Sensory domain-like"/>
    <property type="match status" value="1"/>
</dbReference>
<keyword evidence="5 11" id="KW-1133">Transmembrane helix</keyword>
<evidence type="ECO:0000256" key="7">
    <source>
        <dbReference type="ARBA" id="ARBA00023224"/>
    </source>
</evidence>
<evidence type="ECO:0000313" key="14">
    <source>
        <dbReference type="EMBL" id="MFD2638086.1"/>
    </source>
</evidence>
<dbReference type="SUPFAM" id="SSF58104">
    <property type="entry name" value="Methyl-accepting chemotaxis protein (MCP) signaling domain"/>
    <property type="match status" value="1"/>
</dbReference>
<feature type="domain" description="Methyl-accepting transducer" evidence="12">
    <location>
        <begin position="307"/>
        <end position="578"/>
    </location>
</feature>
<dbReference type="Pfam" id="PF02743">
    <property type="entry name" value="dCache_1"/>
    <property type="match status" value="1"/>
</dbReference>
<dbReference type="SMART" id="SM00304">
    <property type="entry name" value="HAMP"/>
    <property type="match status" value="2"/>
</dbReference>
<dbReference type="CDD" id="cd18773">
    <property type="entry name" value="PDC1_HK_sensor"/>
    <property type="match status" value="1"/>
</dbReference>
<feature type="transmembrane region" description="Helical" evidence="11">
    <location>
        <begin position="12"/>
        <end position="31"/>
    </location>
</feature>
<evidence type="ECO:0000256" key="9">
    <source>
        <dbReference type="PROSITE-ProRule" id="PRU00284"/>
    </source>
</evidence>
<keyword evidence="4 11" id="KW-0812">Transmembrane</keyword>
<dbReference type="Gene3D" id="3.30.450.20">
    <property type="entry name" value="PAS domain"/>
    <property type="match status" value="1"/>
</dbReference>
<keyword evidence="15" id="KW-1185">Reference proteome</keyword>
<dbReference type="PROSITE" id="PS50885">
    <property type="entry name" value="HAMP"/>
    <property type="match status" value="1"/>
</dbReference>
<keyword evidence="3" id="KW-0145">Chemotaxis</keyword>
<organism evidence="14 15">
    <name type="scientific">Piscibacillus salipiscarius</name>
    <dbReference type="NCBI Taxonomy" id="299480"/>
    <lineage>
        <taxon>Bacteria</taxon>
        <taxon>Bacillati</taxon>
        <taxon>Bacillota</taxon>
        <taxon>Bacilli</taxon>
        <taxon>Bacillales</taxon>
        <taxon>Bacillaceae</taxon>
        <taxon>Piscibacillus</taxon>
    </lineage>
</organism>
<feature type="domain" description="HAMP" evidence="13">
    <location>
        <begin position="236"/>
        <end position="288"/>
    </location>
</feature>
<feature type="coiled-coil region" evidence="10">
    <location>
        <begin position="511"/>
        <end position="548"/>
    </location>
</feature>
<name>A0ABW5Q8C0_9BACI</name>
<proteinExistence type="inferred from homology"/>
<dbReference type="InterPro" id="IPR004089">
    <property type="entry name" value="MCPsignal_dom"/>
</dbReference>
<dbReference type="CDD" id="cd06225">
    <property type="entry name" value="HAMP"/>
    <property type="match status" value="1"/>
</dbReference>
<dbReference type="InterPro" id="IPR033479">
    <property type="entry name" value="dCache_1"/>
</dbReference>
<comment type="similarity">
    <text evidence="8">Belongs to the methyl-accepting chemotaxis (MCP) protein family.</text>
</comment>
<dbReference type="InterPro" id="IPR003660">
    <property type="entry name" value="HAMP_dom"/>
</dbReference>
<accession>A0ABW5Q8C0</accession>
<evidence type="ECO:0000256" key="5">
    <source>
        <dbReference type="ARBA" id="ARBA00022989"/>
    </source>
</evidence>
<dbReference type="InterPro" id="IPR029151">
    <property type="entry name" value="Sensor-like_sf"/>
</dbReference>
<sequence length="593" mass="64737">MKIFHSIKAKLIIMMLVLLIIPLVIVGFINYSQTAVLEKSIIPKNVLEQTDNDFKQTFDEYEGILQQIAQSEELQHEDQAGVETSETYSHLPGANEPELVEFYEGYLSEQVSDHEYILNSYLATPEGAIYFSSVPSSESDLSEFDATTRSWYQGAMDQQGEVIWTEPYFDAVTGGSVITLATTVTDSSGDVVGVYGIDFKMGALATELRNQTLLTTIIISAIAIVIGTLAVIFFVRLITKKLYAVQEGLSNVANGDLTQPVDVDSKDELGQLADSYNQMVENMRNLISNVIETSEQVAASSEELSANADETTTASEQISSSIQEVSNGNEKTVENVNRSRNFVGEISNNINEISERTERVTQSSVETSNKAAEGEQVINQAVNQMESISSNVSNIGGVIKELDQRSNEIEDIIKMINDISEQTNLLALNAAIEAARAGEHGKGFAVVADEVRKLAEQSTNSTVEISRIINEIRTQTTQAVESVEKGVITVDEGRTLVNQAGQSFNEISAAVTQVSSRMKEVNESISNIEERNESLVQTMEELNNYTENTSGLAQEVASAAEEQTASVEEVTSASSVLAEMAVELQETAAKFKI</sequence>